<evidence type="ECO:0000256" key="3">
    <source>
        <dbReference type="ARBA" id="ARBA00022452"/>
    </source>
</evidence>
<dbReference type="Pfam" id="PF13715">
    <property type="entry name" value="CarbopepD_reg_2"/>
    <property type="match status" value="1"/>
</dbReference>
<comment type="similarity">
    <text evidence="8 9">Belongs to the TonB-dependent receptor family.</text>
</comment>
<dbReference type="PROSITE" id="PS52016">
    <property type="entry name" value="TONB_DEPENDENT_REC_3"/>
    <property type="match status" value="1"/>
</dbReference>
<dbReference type="GO" id="GO:0009279">
    <property type="term" value="C:cell outer membrane"/>
    <property type="evidence" value="ECO:0007669"/>
    <property type="project" value="UniProtKB-SubCell"/>
</dbReference>
<dbReference type="RefSeq" id="WP_038260891.1">
    <property type="nucleotide sequence ID" value="NZ_AYXY01000001.1"/>
</dbReference>
<dbReference type="Gene3D" id="2.40.170.20">
    <property type="entry name" value="TonB-dependent receptor, beta-barrel domain"/>
    <property type="match status" value="1"/>
</dbReference>
<feature type="signal peptide" evidence="10">
    <location>
        <begin position="1"/>
        <end position="26"/>
    </location>
</feature>
<reference evidence="13 14" key="2">
    <citation type="journal article" date="2016" name="Genome Announc.">
        <title>Draft Genome Sequence of Zhouia amylolytica AD3, Isolated from Tidal Flat Sediment.</title>
        <authorList>
            <person name="Jia B."/>
            <person name="Jin H.M."/>
            <person name="Lee H.J."/>
            <person name="Jeon C.O."/>
        </authorList>
    </citation>
    <scope>NUCLEOTIDE SEQUENCE [LARGE SCALE GENOMIC DNA]</scope>
    <source>
        <strain evidence="13 14">AD3</strain>
    </source>
</reference>
<feature type="domain" description="TonB-dependent receptor-like beta-barrel" evidence="11">
    <location>
        <begin position="418"/>
        <end position="799"/>
    </location>
</feature>
<gene>
    <name evidence="13" type="ORF">P278_02020</name>
</gene>
<evidence type="ECO:0000313" key="13">
    <source>
        <dbReference type="EMBL" id="ETN96776.1"/>
    </source>
</evidence>
<keyword evidence="4 8" id="KW-0812">Transmembrane</keyword>
<evidence type="ECO:0000259" key="12">
    <source>
        <dbReference type="Pfam" id="PF07715"/>
    </source>
</evidence>
<dbReference type="Pfam" id="PF00593">
    <property type="entry name" value="TonB_dep_Rec_b-barrel"/>
    <property type="match status" value="1"/>
</dbReference>
<comment type="caution">
    <text evidence="13">The sequence shown here is derived from an EMBL/GenBank/DDBJ whole genome shotgun (WGS) entry which is preliminary data.</text>
</comment>
<proteinExistence type="inferred from homology"/>
<dbReference type="InterPro" id="IPR012910">
    <property type="entry name" value="Plug_dom"/>
</dbReference>
<dbReference type="InterPro" id="IPR037066">
    <property type="entry name" value="Plug_dom_sf"/>
</dbReference>
<dbReference type="AlphaFoldDB" id="W2UTE9"/>
<feature type="chain" id="PRO_5004826642" description="TonB-dependent receptor plug domain-containing protein" evidence="10">
    <location>
        <begin position="27"/>
        <end position="853"/>
    </location>
</feature>
<evidence type="ECO:0000256" key="1">
    <source>
        <dbReference type="ARBA" id="ARBA00004571"/>
    </source>
</evidence>
<reference evidence="14" key="1">
    <citation type="submission" date="2013-11" db="EMBL/GenBank/DDBJ databases">
        <title>Draft genome sequence from a member of Zhouia, isolated tidal flat.</title>
        <authorList>
            <person name="Jin H."/>
            <person name="Jeon C.O."/>
        </authorList>
    </citation>
    <scope>NUCLEOTIDE SEQUENCE [LARGE SCALE GENOMIC DNA]</scope>
    <source>
        <strain evidence="14">AD3</strain>
    </source>
</reference>
<dbReference type="InterPro" id="IPR008969">
    <property type="entry name" value="CarboxyPept-like_regulatory"/>
</dbReference>
<evidence type="ECO:0000256" key="7">
    <source>
        <dbReference type="ARBA" id="ARBA00023237"/>
    </source>
</evidence>
<evidence type="ECO:0000256" key="6">
    <source>
        <dbReference type="ARBA" id="ARBA00023136"/>
    </source>
</evidence>
<dbReference type="InterPro" id="IPR039426">
    <property type="entry name" value="TonB-dep_rcpt-like"/>
</dbReference>
<dbReference type="SUPFAM" id="SSF56935">
    <property type="entry name" value="Porins"/>
    <property type="match status" value="1"/>
</dbReference>
<dbReference type="SUPFAM" id="SSF49464">
    <property type="entry name" value="Carboxypeptidase regulatory domain-like"/>
    <property type="match status" value="1"/>
</dbReference>
<evidence type="ECO:0000259" key="11">
    <source>
        <dbReference type="Pfam" id="PF00593"/>
    </source>
</evidence>
<evidence type="ECO:0000256" key="2">
    <source>
        <dbReference type="ARBA" id="ARBA00022448"/>
    </source>
</evidence>
<keyword evidence="3 8" id="KW-1134">Transmembrane beta strand</keyword>
<dbReference type="eggNOG" id="COG4771">
    <property type="taxonomic scope" value="Bacteria"/>
</dbReference>
<dbReference type="Proteomes" id="UP000018850">
    <property type="component" value="Unassembled WGS sequence"/>
</dbReference>
<keyword evidence="14" id="KW-1185">Reference proteome</keyword>
<keyword evidence="5 9" id="KW-0798">TonB box</keyword>
<dbReference type="InterPro" id="IPR036942">
    <property type="entry name" value="Beta-barrel_TonB_sf"/>
</dbReference>
<organism evidence="13 14">
    <name type="scientific">Zhouia amylolytica AD3</name>
    <dbReference type="NCBI Taxonomy" id="1286632"/>
    <lineage>
        <taxon>Bacteria</taxon>
        <taxon>Pseudomonadati</taxon>
        <taxon>Bacteroidota</taxon>
        <taxon>Flavobacteriia</taxon>
        <taxon>Flavobacteriales</taxon>
        <taxon>Flavobacteriaceae</taxon>
        <taxon>Zhouia</taxon>
    </lineage>
</organism>
<sequence>MQTKFKKAALKLIYFTAFIFTSFSLGQDIEVAQVALIKTLKEIETTHQVSFSYADETIANITLAYKPQPSLEASLNYIIRNTDLEIKQIDSNNYIITKSATVDICGYIYETFSNSPIEGASVTINGKGTISNESGYFRLNKIARNSIVKIQSLGYNNYFIEVKKIILKPDSCEHIYMDHRTELLSEVVVYQYLTNGLSKQRSGSIEIITEDFGILPGLTEPDVLQTAQALPGVESISETVSNINIRGGTNDQNLLLWDGIKMYQSGHFFGLISAFNPHLTEKVSIIKNGTSASYTDGVSGTIDIETFNQLKGEAFGGIGFNLISTDGYAHIPLNEKLGIQVSARRSITDWLKTPTYNSFFDRAFQDTKITNFENEEVAKNSTQSEDFFFYDTSLKILYDPNEKHQFRANIIAMNNHLDYEETLTQKDTSETKQSSLDQTNFAFGGSLKSYWNTRFSTTISGYYTNYNLDATNLALETDQRLIQNNEVLELGGKLTTKYKASHSISLLNGYQFYEVGITNIQDVNNPYFYSKIKGVVRNHALFSEMNFLSANKNTYLKLGGRLNYIERFGKFILEPRVSFNQRLNTKFSVEILGEMKNQVTNQIIDFQRDFLGIEKRRWILANNKDLPVTQSKQASIGFNYNHDNLYMAIEGFYKKVDGITTSNQGFQNQNQFQRTSGSYKVNGIEFLINKKTKTFSTWLSYTYNNNNYTFKSLTPATFPNNLDIKHSMSFAGTYTLNSIKFALGANWRTGKPYTKPRENNSVTVSNTGNYINYEEPNSSNLPNYLRTDFSATYKFDFSESINGSIGVSLLNILNEKNTLDRYYRLEDEKSNKIQQVDYVSLGTTPNFSFRIYF</sequence>
<keyword evidence="7 8" id="KW-0998">Cell outer membrane</keyword>
<keyword evidence="6 8" id="KW-0472">Membrane</keyword>
<evidence type="ECO:0000256" key="4">
    <source>
        <dbReference type="ARBA" id="ARBA00022692"/>
    </source>
</evidence>
<evidence type="ECO:0000313" key="14">
    <source>
        <dbReference type="Proteomes" id="UP000018850"/>
    </source>
</evidence>
<keyword evidence="10" id="KW-0732">Signal</keyword>
<dbReference type="EMBL" id="AYXY01000001">
    <property type="protein sequence ID" value="ETN96776.1"/>
    <property type="molecule type" value="Genomic_DNA"/>
</dbReference>
<evidence type="ECO:0000256" key="8">
    <source>
        <dbReference type="PROSITE-ProRule" id="PRU01360"/>
    </source>
</evidence>
<dbReference type="Gene3D" id="2.170.130.10">
    <property type="entry name" value="TonB-dependent receptor, plug domain"/>
    <property type="match status" value="1"/>
</dbReference>
<accession>W2UTE9</accession>
<evidence type="ECO:0008006" key="15">
    <source>
        <dbReference type="Google" id="ProtNLM"/>
    </source>
</evidence>
<feature type="domain" description="TonB-dependent receptor plug" evidence="12">
    <location>
        <begin position="223"/>
        <end position="299"/>
    </location>
</feature>
<protein>
    <recommendedName>
        <fullName evidence="15">TonB-dependent receptor plug domain-containing protein</fullName>
    </recommendedName>
</protein>
<evidence type="ECO:0000256" key="5">
    <source>
        <dbReference type="ARBA" id="ARBA00023077"/>
    </source>
</evidence>
<keyword evidence="2 8" id="KW-0813">Transport</keyword>
<comment type="subcellular location">
    <subcellularLocation>
        <location evidence="1 8">Cell outer membrane</location>
        <topology evidence="1 8">Multi-pass membrane protein</topology>
    </subcellularLocation>
</comment>
<evidence type="ECO:0000256" key="10">
    <source>
        <dbReference type="SAM" id="SignalP"/>
    </source>
</evidence>
<dbReference type="Pfam" id="PF07715">
    <property type="entry name" value="Plug"/>
    <property type="match status" value="1"/>
</dbReference>
<dbReference type="STRING" id="376730.SAMN04487906_2287"/>
<evidence type="ECO:0000256" key="9">
    <source>
        <dbReference type="RuleBase" id="RU003357"/>
    </source>
</evidence>
<name>W2UTE9_9FLAO</name>
<dbReference type="InterPro" id="IPR000531">
    <property type="entry name" value="Beta-barrel_TonB"/>
</dbReference>